<dbReference type="CDD" id="cd12148">
    <property type="entry name" value="fungal_TF_MHR"/>
    <property type="match status" value="1"/>
</dbReference>
<keyword evidence="5" id="KW-1185">Reference proteome</keyword>
<protein>
    <recommendedName>
        <fullName evidence="3">Xylanolytic transcriptional activator regulatory domain-containing protein</fullName>
    </recommendedName>
</protein>
<evidence type="ECO:0000259" key="3">
    <source>
        <dbReference type="SMART" id="SM00906"/>
    </source>
</evidence>
<feature type="region of interest" description="Disordered" evidence="2">
    <location>
        <begin position="138"/>
        <end position="157"/>
    </location>
</feature>
<organism evidence="4 5">
    <name type="scientific">Pseudozyma hubeiensis (strain SY62)</name>
    <name type="common">Yeast</name>
    <dbReference type="NCBI Taxonomy" id="1305764"/>
    <lineage>
        <taxon>Eukaryota</taxon>
        <taxon>Fungi</taxon>
        <taxon>Dikarya</taxon>
        <taxon>Basidiomycota</taxon>
        <taxon>Ustilaginomycotina</taxon>
        <taxon>Ustilaginomycetes</taxon>
        <taxon>Ustilaginales</taxon>
        <taxon>Ustilaginaceae</taxon>
        <taxon>Pseudozyma</taxon>
    </lineage>
</organism>
<accession>R9P8U6</accession>
<dbReference type="HOGENOM" id="CLU_353779_0_0_1"/>
<dbReference type="AlphaFoldDB" id="R9P8U6"/>
<dbReference type="GO" id="GO:0006351">
    <property type="term" value="P:DNA-templated transcription"/>
    <property type="evidence" value="ECO:0007669"/>
    <property type="project" value="InterPro"/>
</dbReference>
<dbReference type="SMART" id="SM00906">
    <property type="entry name" value="Fungal_trans"/>
    <property type="match status" value="1"/>
</dbReference>
<keyword evidence="1" id="KW-0539">Nucleus</keyword>
<feature type="domain" description="Xylanolytic transcriptional activator regulatory" evidence="3">
    <location>
        <begin position="362"/>
        <end position="437"/>
    </location>
</feature>
<dbReference type="GO" id="GO:0003677">
    <property type="term" value="F:DNA binding"/>
    <property type="evidence" value="ECO:0007669"/>
    <property type="project" value="InterPro"/>
</dbReference>
<evidence type="ECO:0000256" key="1">
    <source>
        <dbReference type="ARBA" id="ARBA00023242"/>
    </source>
</evidence>
<dbReference type="GO" id="GO:0003700">
    <property type="term" value="F:DNA-binding transcription factor activity"/>
    <property type="evidence" value="ECO:0007669"/>
    <property type="project" value="InterPro"/>
</dbReference>
<name>R9P8U6_PSEHS</name>
<proteinExistence type="predicted"/>
<gene>
    <name evidence="4" type="ORF">PHSY_005385</name>
</gene>
<dbReference type="InterPro" id="IPR050987">
    <property type="entry name" value="AtrR-like"/>
</dbReference>
<feature type="compositionally biased region" description="Basic and acidic residues" evidence="2">
    <location>
        <begin position="138"/>
        <end position="152"/>
    </location>
</feature>
<dbReference type="STRING" id="1305764.R9P8U6"/>
<dbReference type="Proteomes" id="UP000014071">
    <property type="component" value="Unassembled WGS sequence"/>
</dbReference>
<dbReference type="GeneID" id="24110664"/>
<dbReference type="EMBL" id="DF238811">
    <property type="protein sequence ID" value="GAC97798.1"/>
    <property type="molecule type" value="Genomic_DNA"/>
</dbReference>
<reference evidence="5" key="1">
    <citation type="journal article" date="2013" name="Genome Announc.">
        <title>Draft genome sequence of the basidiomycetous yeast-like fungus Pseudozyma hubeiensis SY62, which produces an abundant amount of the biosurfactant mannosylerythritol lipids.</title>
        <authorList>
            <person name="Konishi M."/>
            <person name="Hatada Y."/>
            <person name="Horiuchi J."/>
        </authorList>
    </citation>
    <scope>NUCLEOTIDE SEQUENCE [LARGE SCALE GENOMIC DNA]</scope>
    <source>
        <strain evidence="5">SY62</strain>
    </source>
</reference>
<dbReference type="InterPro" id="IPR007219">
    <property type="entry name" value="XnlR_reg_dom"/>
</dbReference>
<evidence type="ECO:0000313" key="5">
    <source>
        <dbReference type="Proteomes" id="UP000014071"/>
    </source>
</evidence>
<dbReference type="PANTHER" id="PTHR46910">
    <property type="entry name" value="TRANSCRIPTION FACTOR PDR1"/>
    <property type="match status" value="1"/>
</dbReference>
<evidence type="ECO:0000256" key="2">
    <source>
        <dbReference type="SAM" id="MobiDB-lite"/>
    </source>
</evidence>
<dbReference type="eggNOG" id="ENOG502QSY2">
    <property type="taxonomic scope" value="Eukaryota"/>
</dbReference>
<dbReference type="Pfam" id="PF04082">
    <property type="entry name" value="Fungal_trans"/>
    <property type="match status" value="1"/>
</dbReference>
<dbReference type="GO" id="GO:0008270">
    <property type="term" value="F:zinc ion binding"/>
    <property type="evidence" value="ECO:0007669"/>
    <property type="project" value="InterPro"/>
</dbReference>
<dbReference type="RefSeq" id="XP_012191385.1">
    <property type="nucleotide sequence ID" value="XM_012335995.1"/>
</dbReference>
<sequence>MSSPRPKKTRANTELREELVTFVEALEQRMATLEQLIASLAPGVDFTDIIGESMTRSDQATMQKDAADTLQPHTMPPVNDSSYAHYSDHDVARARLAKMFAPYHAEPCYRKKDSQDATYDEEAVDDLSFIQSRLESVAIHDEGSPKNSRQEPDETISTERIIVGKTAQADSSPLRSQFYKCLGSSCPLSALPLIAGLSHRSEVEIGSRPHRARQQFWHFSASLDSSSSYGSFGPPVTPSWPAPDLADQMVEAYFSHIHRVHPIVNEAHFRHEYSQRHELRNDVEWLVLCYSVFMFGSRHVVATDAEERDRGIRRNSDGKHWWQAVQDILCCTQHPRNPLRIIQALLLSSVFQAGIPISASTSWSLLGTAICMLLDMGAHRKVFYKRIKMSRLDKETFRRNFWIAYSLDRETAALLGRPVMLRDEDISVDLPLEVSDARIFSTPDHEPLSKQSDCRPSSISAFVCALRLDEIIGFTLRSVYSLHRTKVRMGFAAEEFSKELVQAIDKALEDWFASVPTHLRFDANGPDNERLTQSCLLYTKFYNCKILLHRPFVSGHCGGSLGTSINFSALNVCTDAARSITQLTRAWQNRGLQSNISIFVVYRMFSASTILLIVIWHAKRTGRKAPSWASQDLRHAVEVFRSLESQWQFCGKAVDMIEWIINLDLSGVPTAGNVWTNEESIDDYNLPQSQPAQLAEAGTVQVPAWSPQNAPAEISDMAHHLSFWPFSAQGLLSTTSEAMSGPMLSLANGLPQDTTFDSMIGGFLDSIEAFLSTSGNSYTSSGTLAFPNAHDCFP</sequence>
<dbReference type="PANTHER" id="PTHR46910:SF38">
    <property type="entry name" value="ZN(2)-C6 FUNGAL-TYPE DOMAIN-CONTAINING PROTEIN"/>
    <property type="match status" value="1"/>
</dbReference>
<dbReference type="OrthoDB" id="4456959at2759"/>
<evidence type="ECO:0000313" key="4">
    <source>
        <dbReference type="EMBL" id="GAC97798.1"/>
    </source>
</evidence>